<dbReference type="GO" id="GO:0033063">
    <property type="term" value="C:Rad51B-Rad51C-Rad51D-XRCC2 complex"/>
    <property type="evidence" value="ECO:0007669"/>
    <property type="project" value="TreeGrafter"/>
</dbReference>
<dbReference type="GO" id="GO:0008094">
    <property type="term" value="F:ATP-dependent activity, acting on DNA"/>
    <property type="evidence" value="ECO:0007669"/>
    <property type="project" value="TreeGrafter"/>
</dbReference>
<dbReference type="EMBL" id="JBDFQZ010000001">
    <property type="protein sequence ID" value="KAK9756679.1"/>
    <property type="molecule type" value="Genomic_DNA"/>
</dbReference>
<evidence type="ECO:0000256" key="1">
    <source>
        <dbReference type="ARBA" id="ARBA00004123"/>
    </source>
</evidence>
<dbReference type="GO" id="GO:0005657">
    <property type="term" value="C:replication fork"/>
    <property type="evidence" value="ECO:0007669"/>
    <property type="project" value="TreeGrafter"/>
</dbReference>
<evidence type="ECO:0000313" key="3">
    <source>
        <dbReference type="EMBL" id="KAK9756679.1"/>
    </source>
</evidence>
<keyword evidence="4" id="KW-1185">Reference proteome</keyword>
<accession>A0AAW1NDT9</accession>
<dbReference type="InterPro" id="IPR027417">
    <property type="entry name" value="P-loop_NTPase"/>
</dbReference>
<sequence length="177" mass="19846">MVLLKTMEEQSPFIDSTFLDFCKSRGIFTVEYFLIHDLNSLKSFAEKQYNAERLKQVCLQAAASIAKRHAGGVIFIDMGNSFSAARIDHLTSHVSCSASSQQNHEALCNVMKNISCHQVFDIFALFDLLRQLESKLKHQMRSRQCSVRLLVVDSFSSLMIPFLGGGGPYSENSFSHG</sequence>
<dbReference type="GO" id="GO:0005815">
    <property type="term" value="C:microtubule organizing center"/>
    <property type="evidence" value="ECO:0007669"/>
    <property type="project" value="TreeGrafter"/>
</dbReference>
<comment type="subcellular location">
    <subcellularLocation>
        <location evidence="1">Nucleus</location>
    </subcellularLocation>
</comment>
<reference evidence="3" key="1">
    <citation type="submission" date="2024-03" db="EMBL/GenBank/DDBJ databases">
        <title>WGS assembly of Saponaria officinalis var. Norfolk2.</title>
        <authorList>
            <person name="Jenkins J."/>
            <person name="Shu S."/>
            <person name="Grimwood J."/>
            <person name="Barry K."/>
            <person name="Goodstein D."/>
            <person name="Schmutz J."/>
            <person name="Leebens-Mack J."/>
            <person name="Osbourn A."/>
        </authorList>
    </citation>
    <scope>NUCLEOTIDE SEQUENCE [LARGE SCALE GENOMIC DNA]</scope>
    <source>
        <strain evidence="3">JIC</strain>
    </source>
</reference>
<proteinExistence type="predicted"/>
<organism evidence="3 4">
    <name type="scientific">Saponaria officinalis</name>
    <name type="common">Common soapwort</name>
    <name type="synonym">Lychnis saponaria</name>
    <dbReference type="NCBI Taxonomy" id="3572"/>
    <lineage>
        <taxon>Eukaryota</taxon>
        <taxon>Viridiplantae</taxon>
        <taxon>Streptophyta</taxon>
        <taxon>Embryophyta</taxon>
        <taxon>Tracheophyta</taxon>
        <taxon>Spermatophyta</taxon>
        <taxon>Magnoliopsida</taxon>
        <taxon>eudicotyledons</taxon>
        <taxon>Gunneridae</taxon>
        <taxon>Pentapetalae</taxon>
        <taxon>Caryophyllales</taxon>
        <taxon>Caryophyllaceae</taxon>
        <taxon>Caryophylleae</taxon>
        <taxon>Saponaria</taxon>
    </lineage>
</organism>
<dbReference type="InterPro" id="IPR051988">
    <property type="entry name" value="HRR_RAD51_Paralog"/>
</dbReference>
<dbReference type="PANTHER" id="PTHR46457">
    <property type="entry name" value="DNA REPAIR PROTEIN RAD51 HOMOLOG 4"/>
    <property type="match status" value="1"/>
</dbReference>
<protein>
    <recommendedName>
        <fullName evidence="5">DNA recombination and repair protein Rad51-like C-terminal domain-containing protein</fullName>
    </recommendedName>
</protein>
<gene>
    <name evidence="3" type="ORF">RND81_01G114300</name>
</gene>
<dbReference type="GO" id="GO:0000724">
    <property type="term" value="P:double-strand break repair via homologous recombination"/>
    <property type="evidence" value="ECO:0007669"/>
    <property type="project" value="TreeGrafter"/>
</dbReference>
<evidence type="ECO:0000256" key="2">
    <source>
        <dbReference type="ARBA" id="ARBA00023242"/>
    </source>
</evidence>
<dbReference type="GO" id="GO:0007131">
    <property type="term" value="P:reciprocal meiotic recombination"/>
    <property type="evidence" value="ECO:0007669"/>
    <property type="project" value="TreeGrafter"/>
</dbReference>
<evidence type="ECO:0000313" key="4">
    <source>
        <dbReference type="Proteomes" id="UP001443914"/>
    </source>
</evidence>
<dbReference type="Gene3D" id="3.40.50.300">
    <property type="entry name" value="P-loop containing nucleotide triphosphate hydrolases"/>
    <property type="match status" value="1"/>
</dbReference>
<dbReference type="Proteomes" id="UP001443914">
    <property type="component" value="Unassembled WGS sequence"/>
</dbReference>
<name>A0AAW1NDT9_SAPOF</name>
<dbReference type="GO" id="GO:0000400">
    <property type="term" value="F:four-way junction DNA binding"/>
    <property type="evidence" value="ECO:0007669"/>
    <property type="project" value="TreeGrafter"/>
</dbReference>
<dbReference type="AlphaFoldDB" id="A0AAW1NDT9"/>
<dbReference type="GO" id="GO:0042148">
    <property type="term" value="P:DNA strand invasion"/>
    <property type="evidence" value="ECO:0007669"/>
    <property type="project" value="TreeGrafter"/>
</dbReference>
<evidence type="ECO:0008006" key="5">
    <source>
        <dbReference type="Google" id="ProtNLM"/>
    </source>
</evidence>
<dbReference type="GO" id="GO:0003697">
    <property type="term" value="F:single-stranded DNA binding"/>
    <property type="evidence" value="ECO:0007669"/>
    <property type="project" value="TreeGrafter"/>
</dbReference>
<dbReference type="PANTHER" id="PTHR46457:SF1">
    <property type="entry name" value="DNA REPAIR PROTEIN RAD51 HOMOLOG 4"/>
    <property type="match status" value="1"/>
</dbReference>
<keyword evidence="2" id="KW-0539">Nucleus</keyword>
<dbReference type="GO" id="GO:0000723">
    <property type="term" value="P:telomere maintenance"/>
    <property type="evidence" value="ECO:0007669"/>
    <property type="project" value="TreeGrafter"/>
</dbReference>
<comment type="caution">
    <text evidence="3">The sequence shown here is derived from an EMBL/GenBank/DDBJ whole genome shotgun (WGS) entry which is preliminary data.</text>
</comment>